<gene>
    <name evidence="2" type="ORF">IAR55_004107</name>
</gene>
<comment type="caution">
    <text evidence="2">The sequence shown here is derived from an EMBL/GenBank/DDBJ whole genome shotgun (WGS) entry which is preliminary data.</text>
</comment>
<feature type="compositionally biased region" description="Basic residues" evidence="1">
    <location>
        <begin position="75"/>
        <end position="95"/>
    </location>
</feature>
<name>A0AAW0YR01_9TREE</name>
<organism evidence="2 3">
    <name type="scientific">Kwoniella newhampshirensis</name>
    <dbReference type="NCBI Taxonomy" id="1651941"/>
    <lineage>
        <taxon>Eukaryota</taxon>
        <taxon>Fungi</taxon>
        <taxon>Dikarya</taxon>
        <taxon>Basidiomycota</taxon>
        <taxon>Agaricomycotina</taxon>
        <taxon>Tremellomycetes</taxon>
        <taxon>Tremellales</taxon>
        <taxon>Cryptococcaceae</taxon>
        <taxon>Kwoniella</taxon>
    </lineage>
</organism>
<accession>A0AAW0YR01</accession>
<dbReference type="RefSeq" id="XP_066802587.1">
    <property type="nucleotide sequence ID" value="XM_066947208.1"/>
</dbReference>
<dbReference type="GeneID" id="92181365"/>
<sequence length="95" mass="10709">MSSATTTSSPACFHHALVEPVPRPPVPFPKDYLDFGSLRLLPGVAPGAESGYLNRMWRPQWLRIVPQSTGSGSRSRPRRTRGKSRYRGRRKQGQY</sequence>
<evidence type="ECO:0000313" key="2">
    <source>
        <dbReference type="EMBL" id="KAK8853401.1"/>
    </source>
</evidence>
<proteinExistence type="predicted"/>
<keyword evidence="3" id="KW-1185">Reference proteome</keyword>
<evidence type="ECO:0000256" key="1">
    <source>
        <dbReference type="SAM" id="MobiDB-lite"/>
    </source>
</evidence>
<evidence type="ECO:0000313" key="3">
    <source>
        <dbReference type="Proteomes" id="UP001388673"/>
    </source>
</evidence>
<dbReference type="Proteomes" id="UP001388673">
    <property type="component" value="Unassembled WGS sequence"/>
</dbReference>
<dbReference type="EMBL" id="JBCAWK010000007">
    <property type="protein sequence ID" value="KAK8853401.1"/>
    <property type="molecule type" value="Genomic_DNA"/>
</dbReference>
<protein>
    <submittedName>
        <fullName evidence="2">Uncharacterized protein</fullName>
    </submittedName>
</protein>
<reference evidence="2 3" key="1">
    <citation type="journal article" date="2024" name="bioRxiv">
        <title>Comparative genomics of Cryptococcus and Kwoniella reveals pathogenesis evolution and contrasting karyotype dynamics via intercentromeric recombination or chromosome fusion.</title>
        <authorList>
            <person name="Coelho M.A."/>
            <person name="David-Palma M."/>
            <person name="Shea T."/>
            <person name="Bowers K."/>
            <person name="McGinley-Smith S."/>
            <person name="Mohammad A.W."/>
            <person name="Gnirke A."/>
            <person name="Yurkov A.M."/>
            <person name="Nowrousian M."/>
            <person name="Sun S."/>
            <person name="Cuomo C.A."/>
            <person name="Heitman J."/>
        </authorList>
    </citation>
    <scope>NUCLEOTIDE SEQUENCE [LARGE SCALE GENOMIC DNA]</scope>
    <source>
        <strain evidence="2 3">CBS 13917</strain>
    </source>
</reference>
<feature type="region of interest" description="Disordered" evidence="1">
    <location>
        <begin position="65"/>
        <end position="95"/>
    </location>
</feature>
<dbReference type="KEGG" id="kne:92181365"/>
<dbReference type="AlphaFoldDB" id="A0AAW0YR01"/>